<feature type="transmembrane region" description="Helical" evidence="7">
    <location>
        <begin position="301"/>
        <end position="322"/>
    </location>
</feature>
<sequence>MSTNGLAGGRAETTQYTAAGWHAAKRRACIGAGMAARIAGQFVQGFSMHDPHSERMSASETRAASGLALVFAFRMLGMFMVLPVLATYGMDYAGATPALIGLAIGAYGLTQALLQIPFGVLSDRIGRLPVIYVGLLIFAAGAALAASADSIWGVIAGRVLQGAGAISAAVMALLSDLTREQHRTKAMAMIGMSIGLSFAVAMVVGPLLTRAFGLSGLFWATAGMALLGMLIIAAFVPRASRTLQHRESGVARQALRPTLRNPELLRLNLGIGVLHAILMASFVVLPLALVEQGGLAREEHWWVYLSALLIGFFGMVPFIIYAEKKRQMKRVLSGAVLVLVLCELYFWAFGHSLSTLVLGFILFFTAFNLLEASLPSLVSKVAPAGGKGTAMGVYSTSQFLGAALGGILGGWLYQHGGLGLVFVGCAALGVFWLLAAATMREPPYVTSLRRPLAETALADSGLVGRLLAIPGVSDAIVVAEEAALYIKVDTQQLDRALLEQVLEEAAETHSA</sequence>
<feature type="transmembrane region" description="Helical" evidence="7">
    <location>
        <begin position="126"/>
        <end position="145"/>
    </location>
</feature>
<evidence type="ECO:0000256" key="7">
    <source>
        <dbReference type="SAM" id="Phobius"/>
    </source>
</evidence>
<reference evidence="9 10" key="1">
    <citation type="submission" date="2018-06" db="EMBL/GenBank/DDBJ databases">
        <title>Pseudomonas diversity within urban Lake Michigan freshwaters.</title>
        <authorList>
            <person name="Batrich M."/>
            <person name="Hatzopoulos T."/>
            <person name="Putonti C."/>
        </authorList>
    </citation>
    <scope>NUCLEOTIDE SEQUENCE [LARGE SCALE GENOMIC DNA]</scope>
    <source>
        <strain evidence="9 10">MB-090714</strain>
    </source>
</reference>
<feature type="transmembrane region" description="Helical" evidence="7">
    <location>
        <begin position="265"/>
        <end position="289"/>
    </location>
</feature>
<feature type="transmembrane region" description="Helical" evidence="7">
    <location>
        <begin position="356"/>
        <end position="378"/>
    </location>
</feature>
<keyword evidence="2" id="KW-0813">Transport</keyword>
<dbReference type="InterPro" id="IPR050171">
    <property type="entry name" value="MFS_Transporters"/>
</dbReference>
<dbReference type="Proteomes" id="UP000248146">
    <property type="component" value="Unassembled WGS sequence"/>
</dbReference>
<evidence type="ECO:0000256" key="1">
    <source>
        <dbReference type="ARBA" id="ARBA00004651"/>
    </source>
</evidence>
<dbReference type="SUPFAM" id="SSF103473">
    <property type="entry name" value="MFS general substrate transporter"/>
    <property type="match status" value="1"/>
</dbReference>
<dbReference type="OrthoDB" id="9764259at2"/>
<keyword evidence="6 7" id="KW-0472">Membrane</keyword>
<feature type="domain" description="Major facilitator superfamily (MFS) profile" evidence="8">
    <location>
        <begin position="63"/>
        <end position="444"/>
    </location>
</feature>
<dbReference type="AlphaFoldDB" id="A0A2V4KPR2"/>
<dbReference type="PROSITE" id="PS50850">
    <property type="entry name" value="MFS"/>
    <property type="match status" value="1"/>
</dbReference>
<gene>
    <name evidence="9" type="ORF">DMO17_15335</name>
</gene>
<proteinExistence type="predicted"/>
<dbReference type="EMBL" id="QJRX01000008">
    <property type="protein sequence ID" value="PYC22038.1"/>
    <property type="molecule type" value="Genomic_DNA"/>
</dbReference>
<feature type="transmembrane region" description="Helical" evidence="7">
    <location>
        <begin position="331"/>
        <end position="350"/>
    </location>
</feature>
<evidence type="ECO:0000259" key="8">
    <source>
        <dbReference type="PROSITE" id="PS50850"/>
    </source>
</evidence>
<evidence type="ECO:0000256" key="5">
    <source>
        <dbReference type="ARBA" id="ARBA00022989"/>
    </source>
</evidence>
<dbReference type="GO" id="GO:0005886">
    <property type="term" value="C:plasma membrane"/>
    <property type="evidence" value="ECO:0007669"/>
    <property type="project" value="UniProtKB-SubCell"/>
</dbReference>
<evidence type="ECO:0000313" key="10">
    <source>
        <dbReference type="Proteomes" id="UP000248146"/>
    </source>
</evidence>
<dbReference type="CDD" id="cd17472">
    <property type="entry name" value="MFS_YajR_like"/>
    <property type="match status" value="1"/>
</dbReference>
<comment type="caution">
    <text evidence="9">The sequence shown here is derived from an EMBL/GenBank/DDBJ whole genome shotgun (WGS) entry which is preliminary data.</text>
</comment>
<evidence type="ECO:0000256" key="3">
    <source>
        <dbReference type="ARBA" id="ARBA00022475"/>
    </source>
</evidence>
<feature type="transmembrane region" description="Helical" evidence="7">
    <location>
        <begin position="390"/>
        <end position="413"/>
    </location>
</feature>
<dbReference type="Pfam" id="PF07690">
    <property type="entry name" value="MFS_1"/>
    <property type="match status" value="1"/>
</dbReference>
<feature type="transmembrane region" description="Helical" evidence="7">
    <location>
        <begin position="151"/>
        <end position="174"/>
    </location>
</feature>
<dbReference type="Gene3D" id="1.20.1250.20">
    <property type="entry name" value="MFS general substrate transporter like domains"/>
    <property type="match status" value="1"/>
</dbReference>
<feature type="transmembrane region" description="Helical" evidence="7">
    <location>
        <begin position="217"/>
        <end position="236"/>
    </location>
</feature>
<comment type="subcellular location">
    <subcellularLocation>
        <location evidence="1">Cell membrane</location>
        <topology evidence="1">Multi-pass membrane protein</topology>
    </subcellularLocation>
</comment>
<dbReference type="GO" id="GO:0022857">
    <property type="term" value="F:transmembrane transporter activity"/>
    <property type="evidence" value="ECO:0007669"/>
    <property type="project" value="InterPro"/>
</dbReference>
<dbReference type="PANTHER" id="PTHR23517">
    <property type="entry name" value="RESISTANCE PROTEIN MDTM, PUTATIVE-RELATED-RELATED"/>
    <property type="match status" value="1"/>
</dbReference>
<keyword evidence="3" id="KW-1003">Cell membrane</keyword>
<evidence type="ECO:0000256" key="2">
    <source>
        <dbReference type="ARBA" id="ARBA00022448"/>
    </source>
</evidence>
<accession>A0A2V4KPR2</accession>
<feature type="transmembrane region" description="Helical" evidence="7">
    <location>
        <begin position="419"/>
        <end position="439"/>
    </location>
</feature>
<organism evidence="9 10">
    <name type="scientific">Aquipseudomonas alcaligenes</name>
    <name type="common">Pseudomonas alcaligenes</name>
    <dbReference type="NCBI Taxonomy" id="43263"/>
    <lineage>
        <taxon>Bacteria</taxon>
        <taxon>Pseudomonadati</taxon>
        <taxon>Pseudomonadota</taxon>
        <taxon>Gammaproteobacteria</taxon>
        <taxon>Pseudomonadales</taxon>
        <taxon>Pseudomonadaceae</taxon>
        <taxon>Aquipseudomonas</taxon>
    </lineage>
</organism>
<feature type="transmembrane region" description="Helical" evidence="7">
    <location>
        <begin position="63"/>
        <end position="86"/>
    </location>
</feature>
<feature type="transmembrane region" description="Helical" evidence="7">
    <location>
        <begin position="186"/>
        <end position="205"/>
    </location>
</feature>
<feature type="transmembrane region" description="Helical" evidence="7">
    <location>
        <begin position="92"/>
        <end position="114"/>
    </location>
</feature>
<evidence type="ECO:0000256" key="6">
    <source>
        <dbReference type="ARBA" id="ARBA00023136"/>
    </source>
</evidence>
<dbReference type="Gene3D" id="3.30.70.100">
    <property type="match status" value="1"/>
</dbReference>
<keyword evidence="5 7" id="KW-1133">Transmembrane helix</keyword>
<dbReference type="PANTHER" id="PTHR23517:SF2">
    <property type="entry name" value="MULTIDRUG RESISTANCE PROTEIN MDTH"/>
    <property type="match status" value="1"/>
</dbReference>
<name>A0A2V4KPR2_AQUAC</name>
<dbReference type="Pfam" id="PF21987">
    <property type="entry name" value="YajR_YAM"/>
    <property type="match status" value="1"/>
</dbReference>
<dbReference type="InterPro" id="IPR011701">
    <property type="entry name" value="MFS"/>
</dbReference>
<protein>
    <submittedName>
        <fullName evidence="9">MFS transporter</fullName>
    </submittedName>
</protein>
<keyword evidence="4 7" id="KW-0812">Transmembrane</keyword>
<evidence type="ECO:0000256" key="4">
    <source>
        <dbReference type="ARBA" id="ARBA00022692"/>
    </source>
</evidence>
<dbReference type="InterPro" id="IPR036259">
    <property type="entry name" value="MFS_trans_sf"/>
</dbReference>
<dbReference type="InterPro" id="IPR020846">
    <property type="entry name" value="MFS_dom"/>
</dbReference>
<dbReference type="InterPro" id="IPR054152">
    <property type="entry name" value="YajR_YAM"/>
</dbReference>
<evidence type="ECO:0000313" key="9">
    <source>
        <dbReference type="EMBL" id="PYC22038.1"/>
    </source>
</evidence>